<evidence type="ECO:0000313" key="4">
    <source>
        <dbReference type="Proteomes" id="UP000315439"/>
    </source>
</evidence>
<evidence type="ECO:0000313" key="3">
    <source>
        <dbReference type="EMBL" id="TQV88056.1"/>
    </source>
</evidence>
<dbReference type="OrthoDB" id="6313224at2"/>
<keyword evidence="4" id="KW-1185">Reference proteome</keyword>
<evidence type="ECO:0000256" key="2">
    <source>
        <dbReference type="SAM" id="SignalP"/>
    </source>
</evidence>
<feature type="compositionally biased region" description="Basic and acidic residues" evidence="1">
    <location>
        <begin position="26"/>
        <end position="50"/>
    </location>
</feature>
<protein>
    <recommendedName>
        <fullName evidence="5">Lipoprotein</fullName>
    </recommendedName>
</protein>
<dbReference type="PROSITE" id="PS51257">
    <property type="entry name" value="PROKAR_LIPOPROTEIN"/>
    <property type="match status" value="1"/>
</dbReference>
<feature type="chain" id="PRO_5021949442" description="Lipoprotein" evidence="2">
    <location>
        <begin position="23"/>
        <end position="162"/>
    </location>
</feature>
<comment type="caution">
    <text evidence="3">The sequence shown here is derived from an EMBL/GenBank/DDBJ whole genome shotgun (WGS) entry which is preliminary data.</text>
</comment>
<gene>
    <name evidence="3" type="ORF">FLL46_09615</name>
</gene>
<evidence type="ECO:0000256" key="1">
    <source>
        <dbReference type="SAM" id="MobiDB-lite"/>
    </source>
</evidence>
<keyword evidence="2" id="KW-0732">Signal</keyword>
<feature type="signal peptide" evidence="2">
    <location>
        <begin position="1"/>
        <end position="22"/>
    </location>
</feature>
<dbReference type="AlphaFoldDB" id="A0A545UF02"/>
<dbReference type="RefSeq" id="WP_142893297.1">
    <property type="nucleotide sequence ID" value="NZ_ML660163.1"/>
</dbReference>
<dbReference type="Proteomes" id="UP000315439">
    <property type="component" value="Unassembled WGS sequence"/>
</dbReference>
<proteinExistence type="predicted"/>
<dbReference type="EMBL" id="VIKS01000005">
    <property type="protein sequence ID" value="TQV88056.1"/>
    <property type="molecule type" value="Genomic_DNA"/>
</dbReference>
<evidence type="ECO:0008006" key="5">
    <source>
        <dbReference type="Google" id="ProtNLM"/>
    </source>
</evidence>
<reference evidence="3 4" key="1">
    <citation type="submission" date="2019-07" db="EMBL/GenBank/DDBJ databases">
        <title>Draft genome for Aliikangiella sp. M105.</title>
        <authorList>
            <person name="Wang G."/>
        </authorList>
    </citation>
    <scope>NUCLEOTIDE SEQUENCE [LARGE SCALE GENOMIC DNA]</scope>
    <source>
        <strain evidence="3 4">M105</strain>
    </source>
</reference>
<name>A0A545UF02_9GAMM</name>
<feature type="region of interest" description="Disordered" evidence="1">
    <location>
        <begin position="22"/>
        <end position="62"/>
    </location>
</feature>
<accession>A0A545UF02</accession>
<organism evidence="3 4">
    <name type="scientific">Aliikangiella coralliicola</name>
    <dbReference type="NCBI Taxonomy" id="2592383"/>
    <lineage>
        <taxon>Bacteria</taxon>
        <taxon>Pseudomonadati</taxon>
        <taxon>Pseudomonadota</taxon>
        <taxon>Gammaproteobacteria</taxon>
        <taxon>Oceanospirillales</taxon>
        <taxon>Pleioneaceae</taxon>
        <taxon>Aliikangiella</taxon>
    </lineage>
</organism>
<sequence>MKINTPKLAAITLALMTLSACQETPSESKEEIKKEPQQTQEHPDKVKQDRQNQQAVEQLRQEEKSAIEALEWAQSADLDKEYNEAIEKKDFRVWMIAGRGASMPGIDSSLQAKIDKNCGHKYLPGVGDILRGDTHRAYRKKAVEYAEKYNQKMQTHCLSGEE</sequence>